<dbReference type="EMBL" id="JAGUCO010000030">
    <property type="protein sequence ID" value="MBS2100849.1"/>
    <property type="molecule type" value="Genomic_DNA"/>
</dbReference>
<evidence type="ECO:0000313" key="1">
    <source>
        <dbReference type="EMBL" id="MBS2100849.1"/>
    </source>
</evidence>
<dbReference type="InterPro" id="IPR011051">
    <property type="entry name" value="RmlC_Cupin_sf"/>
</dbReference>
<dbReference type="CDD" id="cd02230">
    <property type="entry name" value="cupin_HP0902-like"/>
    <property type="match status" value="1"/>
</dbReference>
<gene>
    <name evidence="1" type="ORF">KEM10_21360</name>
</gene>
<organism evidence="1 2">
    <name type="scientific">Carboxylicivirga linearis</name>
    <dbReference type="NCBI Taxonomy" id="1628157"/>
    <lineage>
        <taxon>Bacteria</taxon>
        <taxon>Pseudomonadati</taxon>
        <taxon>Bacteroidota</taxon>
        <taxon>Bacteroidia</taxon>
        <taxon>Marinilabiliales</taxon>
        <taxon>Marinilabiliaceae</taxon>
        <taxon>Carboxylicivirga</taxon>
    </lineage>
</organism>
<name>A0ABS5K140_9BACT</name>
<proteinExistence type="predicted"/>
<comment type="caution">
    <text evidence="1">The sequence shown here is derived from an EMBL/GenBank/DDBJ whole genome shotgun (WGS) entry which is preliminary data.</text>
</comment>
<dbReference type="InterPro" id="IPR014710">
    <property type="entry name" value="RmlC-like_jellyroll"/>
</dbReference>
<protein>
    <submittedName>
        <fullName evidence="1">Cupin domain-containing protein</fullName>
    </submittedName>
</protein>
<dbReference type="Gene3D" id="2.60.120.10">
    <property type="entry name" value="Jelly Rolls"/>
    <property type="match status" value="1"/>
</dbReference>
<evidence type="ECO:0000313" key="2">
    <source>
        <dbReference type="Proteomes" id="UP000708576"/>
    </source>
</evidence>
<accession>A0ABS5K140</accession>
<dbReference type="RefSeq" id="WP_212219503.1">
    <property type="nucleotide sequence ID" value="NZ_JAGUCO010000030.1"/>
</dbReference>
<reference evidence="1 2" key="1">
    <citation type="journal article" date="2015" name="Int. J. Syst. Evol. Microbiol.">
        <title>Carboxylicivirga linearis sp. nov., isolated from a sea cucumber culture pond.</title>
        <authorList>
            <person name="Wang F.Q."/>
            <person name="Zhou Y.X."/>
            <person name="Lin X.Z."/>
            <person name="Chen G.J."/>
            <person name="Du Z.J."/>
        </authorList>
    </citation>
    <scope>NUCLEOTIDE SEQUENCE [LARGE SCALE GENOMIC DNA]</scope>
    <source>
        <strain evidence="1 2">FB218</strain>
    </source>
</reference>
<sequence length="116" mass="12732">METTEMEKSKSHILIEIIEYVPNSVVTKTIIRKTTGNVSVIAIDTGEALAEKISPFDTFIQIIEGAAEVVIDENKNILKTGEGIIIPAHTSNNIIANQRFKMISTTIKSGYEAVQI</sequence>
<keyword evidence="2" id="KW-1185">Reference proteome</keyword>
<dbReference type="PANTHER" id="PTHR37694">
    <property type="entry name" value="SLR8022 PROTEIN"/>
    <property type="match status" value="1"/>
</dbReference>
<dbReference type="Proteomes" id="UP000708576">
    <property type="component" value="Unassembled WGS sequence"/>
</dbReference>
<dbReference type="SUPFAM" id="SSF51182">
    <property type="entry name" value="RmlC-like cupins"/>
    <property type="match status" value="1"/>
</dbReference>
<dbReference type="PANTHER" id="PTHR37694:SF1">
    <property type="entry name" value="SLR8022 PROTEIN"/>
    <property type="match status" value="1"/>
</dbReference>